<feature type="compositionally biased region" description="Polar residues" evidence="1">
    <location>
        <begin position="1"/>
        <end position="10"/>
    </location>
</feature>
<feature type="non-terminal residue" evidence="2">
    <location>
        <position position="1"/>
    </location>
</feature>
<gene>
    <name evidence="2" type="ORF">H2201_009313</name>
</gene>
<evidence type="ECO:0000256" key="1">
    <source>
        <dbReference type="SAM" id="MobiDB-lite"/>
    </source>
</evidence>
<protein>
    <submittedName>
        <fullName evidence="2">Uncharacterized protein</fullName>
    </submittedName>
</protein>
<feature type="region of interest" description="Disordered" evidence="1">
    <location>
        <begin position="1"/>
        <end position="28"/>
    </location>
</feature>
<accession>A0ABQ9NE94</accession>
<organism evidence="2 3">
    <name type="scientific">Coniosporium apollinis</name>
    <dbReference type="NCBI Taxonomy" id="61459"/>
    <lineage>
        <taxon>Eukaryota</taxon>
        <taxon>Fungi</taxon>
        <taxon>Dikarya</taxon>
        <taxon>Ascomycota</taxon>
        <taxon>Pezizomycotina</taxon>
        <taxon>Dothideomycetes</taxon>
        <taxon>Dothideomycetes incertae sedis</taxon>
        <taxon>Coniosporium</taxon>
    </lineage>
</organism>
<dbReference type="Proteomes" id="UP001172684">
    <property type="component" value="Unassembled WGS sequence"/>
</dbReference>
<comment type="caution">
    <text evidence="2">The sequence shown here is derived from an EMBL/GenBank/DDBJ whole genome shotgun (WGS) entry which is preliminary data.</text>
</comment>
<evidence type="ECO:0000313" key="2">
    <source>
        <dbReference type="EMBL" id="KAJ9650255.1"/>
    </source>
</evidence>
<keyword evidence="3" id="KW-1185">Reference proteome</keyword>
<dbReference type="EMBL" id="JAPDRL010000705">
    <property type="protein sequence ID" value="KAJ9650255.1"/>
    <property type="molecule type" value="Genomic_DNA"/>
</dbReference>
<name>A0ABQ9NE94_9PEZI</name>
<evidence type="ECO:0000313" key="3">
    <source>
        <dbReference type="Proteomes" id="UP001172684"/>
    </source>
</evidence>
<sequence>SSSRTPSGPTNAGAGTRTARSPARSPASIRVASCTSRTALRTWVASISTSGTGLPTDSGSWVMGRVCGTRMVWAIWRITWNTSRC</sequence>
<feature type="non-terminal residue" evidence="2">
    <location>
        <position position="85"/>
    </location>
</feature>
<proteinExistence type="predicted"/>
<reference evidence="2" key="1">
    <citation type="submission" date="2022-10" db="EMBL/GenBank/DDBJ databases">
        <title>Culturing micro-colonial fungi from biological soil crusts in the Mojave desert and describing Neophaeococcomyces mojavensis, and introducing the new genera and species Taxawa tesnikishii.</title>
        <authorList>
            <person name="Kurbessoian T."/>
            <person name="Stajich J.E."/>
        </authorList>
    </citation>
    <scope>NUCLEOTIDE SEQUENCE</scope>
    <source>
        <strain evidence="2">TK_1</strain>
    </source>
</reference>